<dbReference type="Proteomes" id="UP001521137">
    <property type="component" value="Unassembled WGS sequence"/>
</dbReference>
<feature type="transmembrane region" description="Helical" evidence="1">
    <location>
        <begin position="436"/>
        <end position="456"/>
    </location>
</feature>
<proteinExistence type="predicted"/>
<dbReference type="SUPFAM" id="SSF82714">
    <property type="entry name" value="Multidrug efflux transporter AcrB TolC docking domain, DN and DC subdomains"/>
    <property type="match status" value="2"/>
</dbReference>
<dbReference type="RefSeq" id="WP_235311930.1">
    <property type="nucleotide sequence ID" value="NZ_JAKGAS010000004.1"/>
</dbReference>
<keyword evidence="1" id="KW-0472">Membrane</keyword>
<feature type="transmembrane region" description="Helical" evidence="1">
    <location>
        <begin position="391"/>
        <end position="415"/>
    </location>
</feature>
<keyword evidence="1" id="KW-0812">Transmembrane</keyword>
<dbReference type="PANTHER" id="PTHR32063">
    <property type="match status" value="1"/>
</dbReference>
<feature type="transmembrane region" description="Helical" evidence="1">
    <location>
        <begin position="952"/>
        <end position="974"/>
    </location>
</feature>
<dbReference type="SUPFAM" id="SSF82693">
    <property type="entry name" value="Multidrug efflux transporter AcrB pore domain, PN1, PN2, PC1 and PC2 subdomains"/>
    <property type="match status" value="3"/>
</dbReference>
<dbReference type="EMBL" id="JAKGAS010000004">
    <property type="protein sequence ID" value="MCF2948248.1"/>
    <property type="molecule type" value="Genomic_DNA"/>
</dbReference>
<dbReference type="Gene3D" id="1.20.1640.10">
    <property type="entry name" value="Multidrug efflux transporter AcrB transmembrane domain"/>
    <property type="match status" value="2"/>
</dbReference>
<dbReference type="Gene3D" id="3.30.70.1430">
    <property type="entry name" value="Multidrug efflux transporter AcrB pore domain"/>
    <property type="match status" value="2"/>
</dbReference>
<keyword evidence="1" id="KW-1133">Transmembrane helix</keyword>
<dbReference type="InterPro" id="IPR027463">
    <property type="entry name" value="AcrB_DN_DC_subdom"/>
</dbReference>
<name>A0ABS9D899_9ALTE</name>
<sequence length="1034" mass="112328">MQHMKKSFMDMFVTKPVLAIILSMVIVLVGLLAATKLPILQYPQIESSSIEIRTFYVGASAKEIQGFVTEPIERAASSVPGIDYIESSSVAGSSTVTLFLELNQNSTLALAELSTRLGQIKFELPQGAEDPAVSVKRADRPHASFYLDVNSQDMSREQLTDYLTNQVNPILSTIKGVQKVGLEGGRSPAMRIWIDPIKLAAFNLSSLDVRNALITNNVAATIGQSKNDKQRIDLIANTLMKTEEDFTRLVIKNIDGSSITIGDIAEVELAESEGELNAKFNTRESIYISVWPLPGANEMDIGDELYKQVAKINPTLKGNTEISMAYDATLYMRDAIREIFTTLGETVILVGIVILMLMGSFRSAIVPLITIPISILGALATMSLMGFSLNLLTILAIVLSVGLVVDDAIVVVENVAKYMREGMGRIPAALKSSRQLLTPIIGMTITLAAVYAPIGFMSGLTGMLFKEFVFTLAIAVLFSGVVALTLSPIMSAYLSPEGGKESKTTQWVNRQFTKLENIYAKQLQFALAWRAQLIVAAIFVSLLTIPFYLESKKELAPTEDQSTIIIIAQSPPESSLAYTDANMNQIVENLLSIEGGEEMWQIVMPTGGFGGVDFVPSNERSFSTADKIGEVYGSVAAIPGIRALPVLPPPLPTAGNFDVELIITSTDSPEEMIEYANKIVGAAFESGHFMFADSDLKIDLPQARLVLDRERVADLGLNLSEVNNQMSMLLSGNYVNRFNLDGRAYRVIPMVKGQDRNTPDALLDLQLTTPSGELIPLSAIAKLEKITAPRALTRFTQQNSFKIYGGILPSSTKDQALTALEDIAREIMPDYYNIDYAGESRQIRKGGNSLVGILGVALIFVYFVLAIQFNSLRDPLVVLLGSVPLALAGAMLFPFLGLTTVNIYSQIGLITLVGLVAKNGILIVEFAKELQLDGKNKLDAITGAATSRLRPILMTTAATVLGHFPLMLVTGAGAEARNSIGLILVAGMLLGTIFTLYILPNVYMMFAQTHKPIKDYDELEAAEPESQTPQLKSV</sequence>
<feature type="transmembrane region" description="Helical" evidence="1">
    <location>
        <begin position="980"/>
        <end position="999"/>
    </location>
</feature>
<dbReference type="Gene3D" id="3.30.70.1440">
    <property type="entry name" value="Multidrug efflux transporter AcrB pore domain"/>
    <property type="match status" value="1"/>
</dbReference>
<organism evidence="2 3">
    <name type="scientific">Paraglaciecola algarum</name>
    <dbReference type="NCBI Taxonomy" id="3050085"/>
    <lineage>
        <taxon>Bacteria</taxon>
        <taxon>Pseudomonadati</taxon>
        <taxon>Pseudomonadota</taxon>
        <taxon>Gammaproteobacteria</taxon>
        <taxon>Alteromonadales</taxon>
        <taxon>Alteromonadaceae</taxon>
        <taxon>Paraglaciecola</taxon>
    </lineage>
</organism>
<feature type="transmembrane region" description="Helical" evidence="1">
    <location>
        <begin position="527"/>
        <end position="549"/>
    </location>
</feature>
<feature type="transmembrane region" description="Helical" evidence="1">
    <location>
        <begin position="339"/>
        <end position="358"/>
    </location>
</feature>
<dbReference type="PRINTS" id="PR00702">
    <property type="entry name" value="ACRIFLAVINRP"/>
</dbReference>
<feature type="transmembrane region" description="Helical" evidence="1">
    <location>
        <begin position="903"/>
        <end position="927"/>
    </location>
</feature>
<dbReference type="Pfam" id="PF00873">
    <property type="entry name" value="ACR_tran"/>
    <property type="match status" value="1"/>
</dbReference>
<reference evidence="2 3" key="1">
    <citation type="submission" date="2022-01" db="EMBL/GenBank/DDBJ databases">
        <title>Paraglaciecola sp. G1-23.</title>
        <authorList>
            <person name="Jin M.S."/>
            <person name="Han D.M."/>
            <person name="Kim H.M."/>
            <person name="Jeon C.O."/>
        </authorList>
    </citation>
    <scope>NUCLEOTIDE SEQUENCE [LARGE SCALE GENOMIC DNA]</scope>
    <source>
        <strain evidence="2 3">G1-23</strain>
    </source>
</reference>
<feature type="transmembrane region" description="Helical" evidence="1">
    <location>
        <begin position="468"/>
        <end position="494"/>
    </location>
</feature>
<dbReference type="Gene3D" id="3.30.2090.10">
    <property type="entry name" value="Multidrug efflux transporter AcrB TolC docking domain, DN and DC subdomains"/>
    <property type="match status" value="2"/>
</dbReference>
<feature type="transmembrane region" description="Helical" evidence="1">
    <location>
        <begin position="850"/>
        <end position="869"/>
    </location>
</feature>
<keyword evidence="3" id="KW-1185">Reference proteome</keyword>
<evidence type="ECO:0000313" key="2">
    <source>
        <dbReference type="EMBL" id="MCF2948248.1"/>
    </source>
</evidence>
<comment type="caution">
    <text evidence="2">The sequence shown here is derived from an EMBL/GenBank/DDBJ whole genome shotgun (WGS) entry which is preliminary data.</text>
</comment>
<feature type="transmembrane region" description="Helical" evidence="1">
    <location>
        <begin position="365"/>
        <end position="385"/>
    </location>
</feature>
<dbReference type="SUPFAM" id="SSF82866">
    <property type="entry name" value="Multidrug efflux transporter AcrB transmembrane domain"/>
    <property type="match status" value="2"/>
</dbReference>
<accession>A0ABS9D899</accession>
<protein>
    <submittedName>
        <fullName evidence="2">Efflux RND transporter permease subunit</fullName>
    </submittedName>
</protein>
<dbReference type="Gene3D" id="3.30.70.1320">
    <property type="entry name" value="Multidrug efflux transporter AcrB pore domain like"/>
    <property type="match status" value="1"/>
</dbReference>
<evidence type="ECO:0000313" key="3">
    <source>
        <dbReference type="Proteomes" id="UP001521137"/>
    </source>
</evidence>
<evidence type="ECO:0000256" key="1">
    <source>
        <dbReference type="SAM" id="Phobius"/>
    </source>
</evidence>
<gene>
    <name evidence="2" type="ORF">L0668_09035</name>
</gene>
<dbReference type="PANTHER" id="PTHR32063:SF14">
    <property type="entry name" value="BLL4319 PROTEIN"/>
    <property type="match status" value="1"/>
</dbReference>
<feature type="transmembrane region" description="Helical" evidence="1">
    <location>
        <begin position="876"/>
        <end position="897"/>
    </location>
</feature>
<dbReference type="InterPro" id="IPR001036">
    <property type="entry name" value="Acrflvin-R"/>
</dbReference>